<evidence type="ECO:0000313" key="2">
    <source>
        <dbReference type="Proteomes" id="UP001597191"/>
    </source>
</evidence>
<name>A0ABW4BP23_9LACO</name>
<reference evidence="2" key="1">
    <citation type="journal article" date="2019" name="Int. J. Syst. Evol. Microbiol.">
        <title>The Global Catalogue of Microorganisms (GCM) 10K type strain sequencing project: providing services to taxonomists for standard genome sequencing and annotation.</title>
        <authorList>
            <consortium name="The Broad Institute Genomics Platform"/>
            <consortium name="The Broad Institute Genome Sequencing Center for Infectious Disease"/>
            <person name="Wu L."/>
            <person name="Ma J."/>
        </authorList>
    </citation>
    <scope>NUCLEOTIDE SEQUENCE [LARGE SCALE GENOMIC DNA]</scope>
    <source>
        <strain evidence="2">CCM 8937</strain>
    </source>
</reference>
<organism evidence="1 2">
    <name type="scientific">Lapidilactobacillus gannanensis</name>
    <dbReference type="NCBI Taxonomy" id="2486002"/>
    <lineage>
        <taxon>Bacteria</taxon>
        <taxon>Bacillati</taxon>
        <taxon>Bacillota</taxon>
        <taxon>Bacilli</taxon>
        <taxon>Lactobacillales</taxon>
        <taxon>Lactobacillaceae</taxon>
        <taxon>Lapidilactobacillus</taxon>
    </lineage>
</organism>
<dbReference type="RefSeq" id="WP_164509302.1">
    <property type="nucleotide sequence ID" value="NZ_JBHTOH010000072.1"/>
</dbReference>
<proteinExistence type="predicted"/>
<protein>
    <submittedName>
        <fullName evidence="1">Uncharacterized protein</fullName>
    </submittedName>
</protein>
<comment type="caution">
    <text evidence="1">The sequence shown here is derived from an EMBL/GenBank/DDBJ whole genome shotgun (WGS) entry which is preliminary data.</text>
</comment>
<sequence>MQPDRAIISVNHSRLLLRTRFGASALTRRPVLETFAERLQSASAAFHNQQARNEVRTSSVSTSPSGFKAFEFFGFYSCTIFQQFNYYFSIKLTKILSPEADGI</sequence>
<dbReference type="EMBL" id="JBHTOH010000072">
    <property type="protein sequence ID" value="MFD1411416.1"/>
    <property type="molecule type" value="Genomic_DNA"/>
</dbReference>
<dbReference type="Proteomes" id="UP001597191">
    <property type="component" value="Unassembled WGS sequence"/>
</dbReference>
<gene>
    <name evidence="1" type="ORF">ACFQ4R_07445</name>
</gene>
<accession>A0ABW4BP23</accession>
<keyword evidence="2" id="KW-1185">Reference proteome</keyword>
<evidence type="ECO:0000313" key="1">
    <source>
        <dbReference type="EMBL" id="MFD1411416.1"/>
    </source>
</evidence>